<gene>
    <name evidence="1" type="ORF">SDC9_78873</name>
</gene>
<dbReference type="InterPro" id="IPR007536">
    <property type="entry name" value="16SrRNA_methylTrfase_J"/>
</dbReference>
<organism evidence="1">
    <name type="scientific">bioreactor metagenome</name>
    <dbReference type="NCBI Taxonomy" id="1076179"/>
    <lineage>
        <taxon>unclassified sequences</taxon>
        <taxon>metagenomes</taxon>
        <taxon>ecological metagenomes</taxon>
    </lineage>
</organism>
<dbReference type="GO" id="GO:0008990">
    <property type="term" value="F:rRNA (guanine-N2-)-methyltransferase activity"/>
    <property type="evidence" value="ECO:0007669"/>
    <property type="project" value="InterPro"/>
</dbReference>
<sequence length="126" mass="14259">MITKYGLKNHINDLNCITDSLRRIAVENADYNSSLAQYDDNSFDVVYFDPMFRRPVHESSNMMPLRCLADHRPLTVEAINEAKRVARRRVVIKETKDSSEFSRLGVDTVVGGKYSSVSYGIIQLGG</sequence>
<evidence type="ECO:0000313" key="1">
    <source>
        <dbReference type="EMBL" id="MPM32311.1"/>
    </source>
</evidence>
<reference evidence="1" key="1">
    <citation type="submission" date="2019-08" db="EMBL/GenBank/DDBJ databases">
        <authorList>
            <person name="Kucharzyk K."/>
            <person name="Murdoch R.W."/>
            <person name="Higgins S."/>
            <person name="Loffler F."/>
        </authorList>
    </citation>
    <scope>NUCLEOTIDE SEQUENCE</scope>
</reference>
<dbReference type="InterPro" id="IPR029063">
    <property type="entry name" value="SAM-dependent_MTases_sf"/>
</dbReference>
<dbReference type="SUPFAM" id="SSF53335">
    <property type="entry name" value="S-adenosyl-L-methionine-dependent methyltransferases"/>
    <property type="match status" value="1"/>
</dbReference>
<dbReference type="Gene3D" id="3.40.50.150">
    <property type="entry name" value="Vaccinia Virus protein VP39"/>
    <property type="match status" value="1"/>
</dbReference>
<dbReference type="PANTHER" id="PTHR36112">
    <property type="entry name" value="RIBOSOMAL RNA SMALL SUBUNIT METHYLTRANSFERASE J"/>
    <property type="match status" value="1"/>
</dbReference>
<dbReference type="EMBL" id="VSSQ01006325">
    <property type="protein sequence ID" value="MPM32311.1"/>
    <property type="molecule type" value="Genomic_DNA"/>
</dbReference>
<comment type="caution">
    <text evidence="1">The sequence shown here is derived from an EMBL/GenBank/DDBJ whole genome shotgun (WGS) entry which is preliminary data.</text>
</comment>
<proteinExistence type="predicted"/>
<protein>
    <submittedName>
        <fullName evidence="1">Uncharacterized protein</fullName>
    </submittedName>
</protein>
<dbReference type="AlphaFoldDB" id="A0A644YWT2"/>
<name>A0A644YWT2_9ZZZZ</name>
<accession>A0A644YWT2</accession>
<dbReference type="PANTHER" id="PTHR36112:SF1">
    <property type="entry name" value="RIBOSOMAL RNA SMALL SUBUNIT METHYLTRANSFERASE J"/>
    <property type="match status" value="1"/>
</dbReference>